<keyword evidence="2" id="KW-1185">Reference proteome</keyword>
<dbReference type="EMBL" id="JANBPY010003901">
    <property type="protein sequence ID" value="KAJ1949810.1"/>
    <property type="molecule type" value="Genomic_DNA"/>
</dbReference>
<dbReference type="PANTHER" id="PTHR10792">
    <property type="entry name" value="60S RIBOSOMAL PROTEIN L24"/>
    <property type="match status" value="1"/>
</dbReference>
<organism evidence="1 2">
    <name type="scientific">Dispira parvispora</name>
    <dbReference type="NCBI Taxonomy" id="1520584"/>
    <lineage>
        <taxon>Eukaryota</taxon>
        <taxon>Fungi</taxon>
        <taxon>Fungi incertae sedis</taxon>
        <taxon>Zoopagomycota</taxon>
        <taxon>Kickxellomycotina</taxon>
        <taxon>Dimargaritomycetes</taxon>
        <taxon>Dimargaritales</taxon>
        <taxon>Dimargaritaceae</taxon>
        <taxon>Dispira</taxon>
    </lineage>
</organism>
<dbReference type="GO" id="GO:0003735">
    <property type="term" value="F:structural constituent of ribosome"/>
    <property type="evidence" value="ECO:0007669"/>
    <property type="project" value="InterPro"/>
</dbReference>
<protein>
    <submittedName>
        <fullName evidence="1">ATPase-activating ribosome biosynthesis protein</fullName>
    </submittedName>
</protein>
<dbReference type="InterPro" id="IPR056366">
    <property type="entry name" value="Ribosomal_eL24"/>
</dbReference>
<reference evidence="1" key="1">
    <citation type="submission" date="2022-07" db="EMBL/GenBank/DDBJ databases">
        <title>Phylogenomic reconstructions and comparative analyses of Kickxellomycotina fungi.</title>
        <authorList>
            <person name="Reynolds N.K."/>
            <person name="Stajich J.E."/>
            <person name="Barry K."/>
            <person name="Grigoriev I.V."/>
            <person name="Crous P."/>
            <person name="Smith M.E."/>
        </authorList>
    </citation>
    <scope>NUCLEOTIDE SEQUENCE</scope>
    <source>
        <strain evidence="1">RSA 1196</strain>
    </source>
</reference>
<dbReference type="GO" id="GO:0005730">
    <property type="term" value="C:nucleolus"/>
    <property type="evidence" value="ECO:0007669"/>
    <property type="project" value="TreeGrafter"/>
</dbReference>
<dbReference type="PANTHER" id="PTHR10792:SF8">
    <property type="entry name" value="RIBOSOME BIOGENESIS PROTEIN RLP24-RELATED"/>
    <property type="match status" value="1"/>
</dbReference>
<proteinExistence type="predicted"/>
<sequence>MKRAPRKVRWTKAFRKSAGKEMTIDKSLEFEKRRNIPVRYDRELMATTLKAMKRIQDIRQRREEAFYKNRMAGRKDRERQENIREVQHNIELVGAYTETAQVAMDAVRKKTLAQKQLAEAAQRQAETEGAMDQD</sequence>
<dbReference type="AlphaFoldDB" id="A0A9W8AN34"/>
<comment type="caution">
    <text evidence="1">The sequence shown here is derived from an EMBL/GenBank/DDBJ whole genome shotgun (WGS) entry which is preliminary data.</text>
</comment>
<name>A0A9W8AN34_9FUNG</name>
<accession>A0A9W8AN34</accession>
<gene>
    <name evidence="1" type="primary">RLP24</name>
    <name evidence="1" type="ORF">IWQ62_006676</name>
</gene>
<evidence type="ECO:0000313" key="2">
    <source>
        <dbReference type="Proteomes" id="UP001150925"/>
    </source>
</evidence>
<evidence type="ECO:0000313" key="1">
    <source>
        <dbReference type="EMBL" id="KAJ1949810.1"/>
    </source>
</evidence>
<dbReference type="Proteomes" id="UP001150925">
    <property type="component" value="Unassembled WGS sequence"/>
</dbReference>
<dbReference type="GO" id="GO:0042273">
    <property type="term" value="P:ribosomal large subunit biogenesis"/>
    <property type="evidence" value="ECO:0007669"/>
    <property type="project" value="TreeGrafter"/>
</dbReference>
<dbReference type="OrthoDB" id="10262490at2759"/>